<dbReference type="Proteomes" id="UP000261680">
    <property type="component" value="Unplaced"/>
</dbReference>
<evidence type="ECO:0000313" key="2">
    <source>
        <dbReference type="Ensembl" id="ENSUMAP00000005666"/>
    </source>
</evidence>
<dbReference type="KEGG" id="umr:103657857"/>
<feature type="compositionally biased region" description="Basic and acidic residues" evidence="1">
    <location>
        <begin position="12"/>
        <end position="22"/>
    </location>
</feature>
<proteinExistence type="predicted"/>
<sequence>MLFAKLAMDRALAEKKDTEDPQRMATGGAATDAGRGGCWGSPRKDRLAARTPSSRRPLVTDSEWLDLSAEEQLAWAQNTQDPRIAVGSQSPLEKKIKSLGDVHSSKVRKFLLQKSQQENETLHQLKAVSFDFRFAKAEAYYYQRHQEMMLGEAWRYTMVPRWEIKIERERPQSEKTGDAKKWDYLVPERELDHIEKHIYRAERARGLRDHKYQLLPQRIPSETVFPKILTLRKEEKTETIQKTHKAKTKKHRAAWAKEQIKGHQDRMIRGRELTEQRSERLRAWKMSSPAPPLHRPATHKEEEKEFEQITAYPIAQPYQEALIEVTIRMEKSRKEDNVKKPLRRELLSMPPFLRSQLEKNKI</sequence>
<accession>A0A384BLP2</accession>
<dbReference type="OrthoDB" id="9526876at2759"/>
<dbReference type="InterPro" id="IPR040005">
    <property type="entry name" value="Polr1has"/>
</dbReference>
<dbReference type="GeneTree" id="ENSGT00390000016534"/>
<keyword evidence="3" id="KW-1185">Reference proteome</keyword>
<evidence type="ECO:0000313" key="3">
    <source>
        <dbReference type="Proteomes" id="UP000261680"/>
    </source>
</evidence>
<dbReference type="Ensembl" id="ENSUMAT00000006820.1">
    <property type="protein sequence ID" value="ENSUMAP00000005666.1"/>
    <property type="gene ID" value="ENSUMAG00000004468.1"/>
</dbReference>
<evidence type="ECO:0000256" key="1">
    <source>
        <dbReference type="SAM" id="MobiDB-lite"/>
    </source>
</evidence>
<gene>
    <name evidence="2 4" type="primary">LOC103657857</name>
</gene>
<evidence type="ECO:0000313" key="4">
    <source>
        <dbReference type="RefSeq" id="XP_008683523.1"/>
    </source>
</evidence>
<dbReference type="PANTHER" id="PTHR41403">
    <property type="entry name" value="RCG43477-RELATED"/>
    <property type="match status" value="1"/>
</dbReference>
<dbReference type="GeneID" id="103657857"/>
<dbReference type="InterPro" id="IPR040721">
    <property type="entry name" value="DUF5520"/>
</dbReference>
<organism evidence="3 4">
    <name type="scientific">Ursus maritimus</name>
    <name type="common">Polar bear</name>
    <name type="synonym">Thalarctos maritimus</name>
    <dbReference type="NCBI Taxonomy" id="29073"/>
    <lineage>
        <taxon>Eukaryota</taxon>
        <taxon>Metazoa</taxon>
        <taxon>Chordata</taxon>
        <taxon>Craniata</taxon>
        <taxon>Vertebrata</taxon>
        <taxon>Euteleostomi</taxon>
        <taxon>Mammalia</taxon>
        <taxon>Eutheria</taxon>
        <taxon>Laurasiatheria</taxon>
        <taxon>Carnivora</taxon>
        <taxon>Caniformia</taxon>
        <taxon>Ursidae</taxon>
        <taxon>Ursus</taxon>
    </lineage>
</organism>
<feature type="region of interest" description="Disordered" evidence="1">
    <location>
        <begin position="12"/>
        <end position="57"/>
    </location>
</feature>
<protein>
    <submittedName>
        <fullName evidence="4">Uncharacterized protein LOC103657857</fullName>
    </submittedName>
</protein>
<dbReference type="AlphaFoldDB" id="A0A384BLP2"/>
<name>A0A384BLP2_URSMA</name>
<dbReference type="OMA" id="QIEKHIY"/>
<reference evidence="4" key="2">
    <citation type="submission" date="2025-04" db="UniProtKB">
        <authorList>
            <consortium name="RefSeq"/>
        </authorList>
    </citation>
    <scope>IDENTIFICATION</scope>
    <source>
        <tissue evidence="4">Whole blood</tissue>
    </source>
</reference>
<reference evidence="2" key="1">
    <citation type="submission" date="2019-03" db="UniProtKB">
        <authorList>
            <consortium name="Ensembl"/>
        </authorList>
    </citation>
    <scope>IDENTIFICATION</scope>
</reference>
<dbReference type="PANTHER" id="PTHR41403:SF4">
    <property type="entry name" value="SIMILAR TO RIKEN CDNA 1700022C21"/>
    <property type="match status" value="1"/>
</dbReference>
<dbReference type="Pfam" id="PF17658">
    <property type="entry name" value="DUF5520"/>
    <property type="match status" value="1"/>
</dbReference>
<dbReference type="RefSeq" id="XP_008683523.1">
    <property type="nucleotide sequence ID" value="XM_008685301.2"/>
</dbReference>